<dbReference type="Gene3D" id="1.25.10.10">
    <property type="entry name" value="Leucine-rich Repeat Variant"/>
    <property type="match status" value="1"/>
</dbReference>
<dbReference type="SUPFAM" id="SSF48371">
    <property type="entry name" value="ARM repeat"/>
    <property type="match status" value="1"/>
</dbReference>
<gene>
    <name evidence="2" type="ORF">SPARVUS_LOCUS14150625</name>
</gene>
<evidence type="ECO:0000256" key="1">
    <source>
        <dbReference type="SAM" id="MobiDB-lite"/>
    </source>
</evidence>
<proteinExistence type="predicted"/>
<evidence type="ECO:0000313" key="3">
    <source>
        <dbReference type="Proteomes" id="UP001162483"/>
    </source>
</evidence>
<feature type="region of interest" description="Disordered" evidence="1">
    <location>
        <begin position="1"/>
        <end position="44"/>
    </location>
</feature>
<name>A0ABN9GI25_9NEOB</name>
<dbReference type="InterPro" id="IPR016024">
    <property type="entry name" value="ARM-type_fold"/>
</dbReference>
<evidence type="ECO:0000313" key="2">
    <source>
        <dbReference type="EMBL" id="CAI9608784.1"/>
    </source>
</evidence>
<reference evidence="2" key="1">
    <citation type="submission" date="2023-05" db="EMBL/GenBank/DDBJ databases">
        <authorList>
            <person name="Stuckert A."/>
        </authorList>
    </citation>
    <scope>NUCLEOTIDE SEQUENCE</scope>
</reference>
<dbReference type="EMBL" id="CATNWA010018672">
    <property type="protein sequence ID" value="CAI9608784.1"/>
    <property type="molecule type" value="Genomic_DNA"/>
</dbReference>
<organism evidence="2 3">
    <name type="scientific">Staurois parvus</name>
    <dbReference type="NCBI Taxonomy" id="386267"/>
    <lineage>
        <taxon>Eukaryota</taxon>
        <taxon>Metazoa</taxon>
        <taxon>Chordata</taxon>
        <taxon>Craniata</taxon>
        <taxon>Vertebrata</taxon>
        <taxon>Euteleostomi</taxon>
        <taxon>Amphibia</taxon>
        <taxon>Batrachia</taxon>
        <taxon>Anura</taxon>
        <taxon>Neobatrachia</taxon>
        <taxon>Ranoidea</taxon>
        <taxon>Ranidae</taxon>
        <taxon>Staurois</taxon>
    </lineage>
</organism>
<feature type="non-terminal residue" evidence="2">
    <location>
        <position position="1"/>
    </location>
</feature>
<keyword evidence="3" id="KW-1185">Reference proteome</keyword>
<comment type="caution">
    <text evidence="2">The sequence shown here is derived from an EMBL/GenBank/DDBJ whole genome shotgun (WGS) entry which is preliminary data.</text>
</comment>
<accession>A0ABN9GI25</accession>
<protein>
    <submittedName>
        <fullName evidence="2">Uncharacterized protein</fullName>
    </submittedName>
</protein>
<dbReference type="InterPro" id="IPR011989">
    <property type="entry name" value="ARM-like"/>
</dbReference>
<dbReference type="Proteomes" id="UP001162483">
    <property type="component" value="Unassembled WGS sequence"/>
</dbReference>
<sequence length="119" mass="13385">VVLAGSRTATQPPPFPGQAGRLLLSASGKPRRVRVPRPPSMEYEWKPDEQGLQQILQLLKESQSPDTSTQRAVQQKLEQLNQFPDFNNYLIFVLTKLKSEGKCLFLFINVYGLLKGNST</sequence>
<feature type="non-terminal residue" evidence="2">
    <location>
        <position position="119"/>
    </location>
</feature>